<evidence type="ECO:0000313" key="3">
    <source>
        <dbReference type="EMBL" id="KXP04984.1"/>
    </source>
</evidence>
<dbReference type="PANTHER" id="PTHR43669:SF14">
    <property type="entry name" value="OXIDOREDUCTASE"/>
    <property type="match status" value="1"/>
</dbReference>
<comment type="caution">
    <text evidence="3">The sequence shown here is derived from an EMBL/GenBank/DDBJ whole genome shotgun (WGS) entry which is preliminary data.</text>
</comment>
<dbReference type="AlphaFoldDB" id="A0A138A3I1"/>
<dbReference type="EMBL" id="LSRF01000057">
    <property type="protein sequence ID" value="KXP04984.1"/>
    <property type="molecule type" value="Genomic_DNA"/>
</dbReference>
<dbReference type="Proteomes" id="UP000070258">
    <property type="component" value="Unassembled WGS sequence"/>
</dbReference>
<dbReference type="InterPro" id="IPR002347">
    <property type="entry name" value="SDR_fam"/>
</dbReference>
<dbReference type="PRINTS" id="PR00080">
    <property type="entry name" value="SDRFAMILY"/>
</dbReference>
<dbReference type="Gene3D" id="3.40.50.720">
    <property type="entry name" value="NAD(P)-binding Rossmann-like Domain"/>
    <property type="match status" value="1"/>
</dbReference>
<proteinExistence type="inferred from homology"/>
<dbReference type="PROSITE" id="PS00061">
    <property type="entry name" value="ADH_SHORT"/>
    <property type="match status" value="1"/>
</dbReference>
<evidence type="ECO:0000256" key="2">
    <source>
        <dbReference type="ARBA" id="ARBA00023002"/>
    </source>
</evidence>
<name>A0A138A3I1_9ACTN</name>
<dbReference type="InterPro" id="IPR020904">
    <property type="entry name" value="Sc_DH/Rdtase_CS"/>
</dbReference>
<dbReference type="FunFam" id="3.40.50.720:FF:000084">
    <property type="entry name" value="Short-chain dehydrogenase reductase"/>
    <property type="match status" value="1"/>
</dbReference>
<dbReference type="OrthoDB" id="3542748at2"/>
<evidence type="ECO:0000256" key="1">
    <source>
        <dbReference type="ARBA" id="ARBA00006484"/>
    </source>
</evidence>
<accession>A0A138A3I1</accession>
<dbReference type="RefSeq" id="WP_068572964.1">
    <property type="nucleotide sequence ID" value="NZ_LSRF01000057.1"/>
</dbReference>
<dbReference type="PRINTS" id="PR00081">
    <property type="entry name" value="GDHRDH"/>
</dbReference>
<keyword evidence="2" id="KW-0560">Oxidoreductase</keyword>
<dbReference type="STRING" id="239498.AXK60_12495"/>
<dbReference type="GO" id="GO:0016491">
    <property type="term" value="F:oxidoreductase activity"/>
    <property type="evidence" value="ECO:0007669"/>
    <property type="project" value="UniProtKB-KW"/>
</dbReference>
<dbReference type="InterPro" id="IPR036291">
    <property type="entry name" value="NAD(P)-bd_dom_sf"/>
</dbReference>
<gene>
    <name evidence="3" type="ORF">AXK60_12495</name>
</gene>
<reference evidence="4" key="1">
    <citation type="submission" date="2016-02" db="EMBL/GenBank/DDBJ databases">
        <authorList>
            <person name="Wen L."/>
            <person name="He K."/>
            <person name="Yang H."/>
        </authorList>
    </citation>
    <scope>NUCLEOTIDE SEQUENCE [LARGE SCALE GENOMIC DNA]</scope>
    <source>
        <strain evidence="4">JCM 15929</strain>
    </source>
</reference>
<protein>
    <submittedName>
        <fullName evidence="3">Gluconate 5-dehydrogenase</fullName>
    </submittedName>
</protein>
<dbReference type="SUPFAM" id="SSF51735">
    <property type="entry name" value="NAD(P)-binding Rossmann-fold domains"/>
    <property type="match status" value="1"/>
</dbReference>
<dbReference type="PANTHER" id="PTHR43669">
    <property type="entry name" value="5-KETO-D-GLUCONATE 5-REDUCTASE"/>
    <property type="match status" value="1"/>
</dbReference>
<sequence length="258" mass="26499">MPSDTSVFDLTGRNALVTGSTRGIGRRLAEGLSAAGATVVVHGRDRTAASTVAGEIAAATGNPVHGEAFDVTDEDAVDAGLARIEALLGTPDILVNNAGMQIRHPLTEFPVSDWNTLVATNLTSAFLLAKRVAAGMITRGSGRIVNIGSVQSQLARPNITPYSATKGGIVMLTKGLCAELAPYGVTANAIAPGYFATELTQALVDDAEFSGWVSGRTPAARWGDVADLVGPLVFLASDASSFVNGQILYVDGGMTAVV</sequence>
<comment type="similarity">
    <text evidence="1">Belongs to the short-chain dehydrogenases/reductases (SDR) family.</text>
</comment>
<dbReference type="Pfam" id="PF13561">
    <property type="entry name" value="adh_short_C2"/>
    <property type="match status" value="1"/>
</dbReference>
<organism evidence="3 4">
    <name type="scientific">Tsukamurella pseudospumae</name>
    <dbReference type="NCBI Taxonomy" id="239498"/>
    <lineage>
        <taxon>Bacteria</taxon>
        <taxon>Bacillati</taxon>
        <taxon>Actinomycetota</taxon>
        <taxon>Actinomycetes</taxon>
        <taxon>Mycobacteriales</taxon>
        <taxon>Tsukamurellaceae</taxon>
        <taxon>Tsukamurella</taxon>
    </lineage>
</organism>
<evidence type="ECO:0000313" key="4">
    <source>
        <dbReference type="Proteomes" id="UP000070258"/>
    </source>
</evidence>